<dbReference type="InterPro" id="IPR000089">
    <property type="entry name" value="Biotin_lipoyl"/>
</dbReference>
<dbReference type="Gene3D" id="2.40.50.100">
    <property type="match status" value="1"/>
</dbReference>
<evidence type="ECO:0000259" key="8">
    <source>
        <dbReference type="PROSITE" id="PS50968"/>
    </source>
</evidence>
<dbReference type="InterPro" id="IPR023213">
    <property type="entry name" value="CAT-like_dom_sf"/>
</dbReference>
<dbReference type="CDD" id="cd06849">
    <property type="entry name" value="lipoyl_domain"/>
    <property type="match status" value="1"/>
</dbReference>
<feature type="domain" description="Peripheral subunit-binding (PSBD)" evidence="9">
    <location>
        <begin position="134"/>
        <end position="171"/>
    </location>
</feature>
<dbReference type="InterPro" id="IPR001078">
    <property type="entry name" value="2-oxoacid_DH_actylTfrase"/>
</dbReference>
<dbReference type="AlphaFoldDB" id="A0A4R0JAL4"/>
<evidence type="ECO:0000256" key="5">
    <source>
        <dbReference type="ARBA" id="ARBA00023315"/>
    </source>
</evidence>
<dbReference type="Pfam" id="PF02817">
    <property type="entry name" value="E3_binding"/>
    <property type="match status" value="1"/>
</dbReference>
<dbReference type="EMBL" id="SJKA01000001">
    <property type="protein sequence ID" value="TCC42977.1"/>
    <property type="molecule type" value="Genomic_DNA"/>
</dbReference>
<evidence type="ECO:0000256" key="4">
    <source>
        <dbReference type="ARBA" id="ARBA00022823"/>
    </source>
</evidence>
<dbReference type="InterPro" id="IPR011053">
    <property type="entry name" value="Single_hybrid_motif"/>
</dbReference>
<gene>
    <name evidence="10" type="ORF">E0H50_00320</name>
</gene>
<dbReference type="Gene3D" id="4.10.320.10">
    <property type="entry name" value="E3-binding domain"/>
    <property type="match status" value="1"/>
</dbReference>
<dbReference type="Proteomes" id="UP000292695">
    <property type="component" value="Unassembled WGS sequence"/>
</dbReference>
<protein>
    <recommendedName>
        <fullName evidence="6">Dihydrolipoamide acetyltransferase component of pyruvate dehydrogenase complex</fullName>
        <ecNumber evidence="6">2.3.1.-</ecNumber>
    </recommendedName>
</protein>
<comment type="cofactor">
    <cofactor evidence="1 6">
        <name>(R)-lipoate</name>
        <dbReference type="ChEBI" id="CHEBI:83088"/>
    </cofactor>
</comment>
<sequence>MNTFLLPDLGEGLTEAEIVRWLVKVGDVVAVDTPIAEVETAKSVVELPCPYAGVIEELHGEPGTTVPVGKPLVTVGDPDAAAYRVEERAGSGNVLVGYGTSESSGAARRRRPRVSGTNVAPAAEKVPERRVPLVISPLVRRLARDAEVDLRALSGSGPDGLIVRRDVELAIAQRIQPEPVPVVKAPSVTGLPELRRTPMSGFRKAVAATLSRSRAEIPEATTWVDVDATALIELRESLRSATDGGPGLLALMARFVVAGLLKYPELNGYVDTEREELVQYDGVNLGLAAQTDRGLVVPAVAGAHALTTRGLDAEIRRLTASARDGKLTQQELTCGTFTLNNYGSFGVDGSAAIINHPQVAILGVGRIIDRPWVVDGELAIRKLTQLSLVFDHRVCDGGTAAAFLRFVADAFENPASAFADL</sequence>
<dbReference type="RefSeq" id="WP_131283534.1">
    <property type="nucleotide sequence ID" value="NZ_SJKA01000001.1"/>
</dbReference>
<dbReference type="GO" id="GO:0005737">
    <property type="term" value="C:cytoplasm"/>
    <property type="evidence" value="ECO:0007669"/>
    <property type="project" value="TreeGrafter"/>
</dbReference>
<evidence type="ECO:0000256" key="3">
    <source>
        <dbReference type="ARBA" id="ARBA00022679"/>
    </source>
</evidence>
<dbReference type="InterPro" id="IPR050743">
    <property type="entry name" value="2-oxoacid_DH_E2_comp"/>
</dbReference>
<reference evidence="10 11" key="1">
    <citation type="submission" date="2019-02" db="EMBL/GenBank/DDBJ databases">
        <title>Kribbella capetownensis sp. nov. and Kribbella speibonae sp. nov., isolated from soil.</title>
        <authorList>
            <person name="Curtis S.M."/>
            <person name="Norton I."/>
            <person name="Everest G.J."/>
            <person name="Meyers P.R."/>
        </authorList>
    </citation>
    <scope>NUCLEOTIDE SEQUENCE [LARGE SCALE GENOMIC DNA]</scope>
    <source>
        <strain evidence="10 11">DSM 27082</strain>
    </source>
</reference>
<dbReference type="InterPro" id="IPR003016">
    <property type="entry name" value="2-oxoA_DH_lipoyl-BS"/>
</dbReference>
<evidence type="ECO:0000256" key="2">
    <source>
        <dbReference type="ARBA" id="ARBA00007317"/>
    </source>
</evidence>
<name>A0A4R0JAL4_9ACTN</name>
<feature type="domain" description="Lipoyl-binding" evidence="8">
    <location>
        <begin position="1"/>
        <end position="76"/>
    </location>
</feature>
<comment type="caution">
    <text evidence="10">The sequence shown here is derived from an EMBL/GenBank/DDBJ whole genome shotgun (WGS) entry which is preliminary data.</text>
</comment>
<keyword evidence="4 6" id="KW-0450">Lipoyl</keyword>
<dbReference type="GO" id="GO:0016407">
    <property type="term" value="F:acetyltransferase activity"/>
    <property type="evidence" value="ECO:0007669"/>
    <property type="project" value="TreeGrafter"/>
</dbReference>
<dbReference type="Pfam" id="PF00198">
    <property type="entry name" value="2-oxoacid_dh"/>
    <property type="match status" value="1"/>
</dbReference>
<dbReference type="OrthoDB" id="9805770at2"/>
<evidence type="ECO:0000256" key="1">
    <source>
        <dbReference type="ARBA" id="ARBA00001938"/>
    </source>
</evidence>
<dbReference type="InterPro" id="IPR036625">
    <property type="entry name" value="E3-bd_dom_sf"/>
</dbReference>
<evidence type="ECO:0000313" key="10">
    <source>
        <dbReference type="EMBL" id="TCC42977.1"/>
    </source>
</evidence>
<dbReference type="PANTHER" id="PTHR43178">
    <property type="entry name" value="DIHYDROLIPOAMIDE ACETYLTRANSFERASE COMPONENT OF PYRUVATE DEHYDROGENASE COMPLEX"/>
    <property type="match status" value="1"/>
</dbReference>
<evidence type="ECO:0000256" key="6">
    <source>
        <dbReference type="RuleBase" id="RU003423"/>
    </source>
</evidence>
<evidence type="ECO:0000256" key="7">
    <source>
        <dbReference type="SAM" id="MobiDB-lite"/>
    </source>
</evidence>
<comment type="similarity">
    <text evidence="2 6">Belongs to the 2-oxoacid dehydrogenase family.</text>
</comment>
<dbReference type="SUPFAM" id="SSF47005">
    <property type="entry name" value="Peripheral subunit-binding domain of 2-oxo acid dehydrogenase complex"/>
    <property type="match status" value="1"/>
</dbReference>
<organism evidence="10 11">
    <name type="scientific">Kribbella sindirgiensis</name>
    <dbReference type="NCBI Taxonomy" id="1124744"/>
    <lineage>
        <taxon>Bacteria</taxon>
        <taxon>Bacillati</taxon>
        <taxon>Actinomycetota</taxon>
        <taxon>Actinomycetes</taxon>
        <taxon>Propionibacteriales</taxon>
        <taxon>Kribbellaceae</taxon>
        <taxon>Kribbella</taxon>
    </lineage>
</organism>
<feature type="region of interest" description="Disordered" evidence="7">
    <location>
        <begin position="101"/>
        <end position="121"/>
    </location>
</feature>
<dbReference type="PANTHER" id="PTHR43178:SF5">
    <property type="entry name" value="LIPOAMIDE ACYLTRANSFERASE COMPONENT OF BRANCHED-CHAIN ALPHA-KETO ACID DEHYDROGENASE COMPLEX, MITOCHONDRIAL"/>
    <property type="match status" value="1"/>
</dbReference>
<dbReference type="SUPFAM" id="SSF52777">
    <property type="entry name" value="CoA-dependent acyltransferases"/>
    <property type="match status" value="1"/>
</dbReference>
<dbReference type="PROSITE" id="PS50968">
    <property type="entry name" value="BIOTINYL_LIPOYL"/>
    <property type="match status" value="1"/>
</dbReference>
<dbReference type="PROSITE" id="PS00189">
    <property type="entry name" value="LIPOYL"/>
    <property type="match status" value="1"/>
</dbReference>
<evidence type="ECO:0000313" key="11">
    <source>
        <dbReference type="Proteomes" id="UP000292695"/>
    </source>
</evidence>
<dbReference type="PROSITE" id="PS51826">
    <property type="entry name" value="PSBD"/>
    <property type="match status" value="1"/>
</dbReference>
<proteinExistence type="inferred from homology"/>
<dbReference type="EC" id="2.3.1.-" evidence="6"/>
<dbReference type="InterPro" id="IPR004167">
    <property type="entry name" value="PSBD"/>
</dbReference>
<evidence type="ECO:0000259" key="9">
    <source>
        <dbReference type="PROSITE" id="PS51826"/>
    </source>
</evidence>
<dbReference type="Gene3D" id="3.30.559.10">
    <property type="entry name" value="Chloramphenicol acetyltransferase-like domain"/>
    <property type="match status" value="1"/>
</dbReference>
<dbReference type="GO" id="GO:0031405">
    <property type="term" value="F:lipoic acid binding"/>
    <property type="evidence" value="ECO:0007669"/>
    <property type="project" value="TreeGrafter"/>
</dbReference>
<keyword evidence="11" id="KW-1185">Reference proteome</keyword>
<keyword evidence="5 6" id="KW-0012">Acyltransferase</keyword>
<dbReference type="SUPFAM" id="SSF51230">
    <property type="entry name" value="Single hybrid motif"/>
    <property type="match status" value="1"/>
</dbReference>
<keyword evidence="3 6" id="KW-0808">Transferase</keyword>
<dbReference type="Pfam" id="PF00364">
    <property type="entry name" value="Biotin_lipoyl"/>
    <property type="match status" value="1"/>
</dbReference>
<accession>A0A4R0JAL4</accession>